<dbReference type="Gene3D" id="3.40.50.150">
    <property type="entry name" value="Vaccinia Virus protein VP39"/>
    <property type="match status" value="1"/>
</dbReference>
<comment type="caution">
    <text evidence="2">The sequence shown here is derived from an EMBL/GenBank/DDBJ whole genome shotgun (WGS) entry which is preliminary data.</text>
</comment>
<organism evidence="2 3">
    <name type="scientific">Humibacillus xanthopallidus</name>
    <dbReference type="NCBI Taxonomy" id="412689"/>
    <lineage>
        <taxon>Bacteria</taxon>
        <taxon>Bacillati</taxon>
        <taxon>Actinomycetota</taxon>
        <taxon>Actinomycetes</taxon>
        <taxon>Micrococcales</taxon>
        <taxon>Intrasporangiaceae</taxon>
        <taxon>Humibacillus</taxon>
    </lineage>
</organism>
<feature type="domain" description="Methyltransferase type 11" evidence="1">
    <location>
        <begin position="61"/>
        <end position="147"/>
    </location>
</feature>
<dbReference type="GO" id="GO:0008757">
    <property type="term" value="F:S-adenosylmethionine-dependent methyltransferase activity"/>
    <property type="evidence" value="ECO:0007669"/>
    <property type="project" value="InterPro"/>
</dbReference>
<evidence type="ECO:0000259" key="1">
    <source>
        <dbReference type="Pfam" id="PF08241"/>
    </source>
</evidence>
<name>A0A543I1S8_9MICO</name>
<dbReference type="EMBL" id="VFPM01000001">
    <property type="protein sequence ID" value="TQM64542.1"/>
    <property type="molecule type" value="Genomic_DNA"/>
</dbReference>
<gene>
    <name evidence="2" type="ORF">FBY41_0911</name>
</gene>
<dbReference type="AlphaFoldDB" id="A0A543I1S8"/>
<dbReference type="Proteomes" id="UP000316747">
    <property type="component" value="Unassembled WGS sequence"/>
</dbReference>
<dbReference type="OrthoDB" id="5177196at2"/>
<keyword evidence="2" id="KW-0808">Transferase</keyword>
<dbReference type="SUPFAM" id="SSF53335">
    <property type="entry name" value="S-adenosyl-L-methionine-dependent methyltransferases"/>
    <property type="match status" value="1"/>
</dbReference>
<dbReference type="InterPro" id="IPR029063">
    <property type="entry name" value="SAM-dependent_MTases_sf"/>
</dbReference>
<dbReference type="Pfam" id="PF08241">
    <property type="entry name" value="Methyltransf_11"/>
    <property type="match status" value="1"/>
</dbReference>
<evidence type="ECO:0000313" key="2">
    <source>
        <dbReference type="EMBL" id="TQM64542.1"/>
    </source>
</evidence>
<sequence length="254" mass="27174">MEQMAQPMEDEFGTMARWTVEAVSGLSAAHAVPAGCRGSGTPAVLDWLLARLEASPAMRLLDLGAGLGGPAAYARERAGVRPVCVDPMRSASEGARSLFGLPAVVGDAGRLPLADGVVDAAWSLGTLCTTDQKSSWLGELRRLLRDDAPLGLLVLVGTPAGFTTPWGNDFPSDGDLTDELERAGFAITDREWSASLPDADQRWQRLEHEVDDAVARQHGHDARFGRVKEQEEALGRLLDAGRVRGRLLVARARA</sequence>
<protein>
    <submittedName>
        <fullName evidence="2">Methyltransferase family protein</fullName>
    </submittedName>
</protein>
<proteinExistence type="predicted"/>
<dbReference type="InterPro" id="IPR013216">
    <property type="entry name" value="Methyltransf_11"/>
</dbReference>
<reference evidence="2 3" key="1">
    <citation type="submission" date="2019-06" db="EMBL/GenBank/DDBJ databases">
        <title>Genome sequencing of plant associated microbes to promote plant fitness in Sorghum bicolor and Oryza sativa.</title>
        <authorList>
            <person name="Coleman-Derr D."/>
        </authorList>
    </citation>
    <scope>NUCLEOTIDE SEQUENCE [LARGE SCALE GENOMIC DNA]</scope>
    <source>
        <strain evidence="2 3">KV-663</strain>
    </source>
</reference>
<keyword evidence="2" id="KW-0489">Methyltransferase</keyword>
<accession>A0A543I1S8</accession>
<keyword evidence="3" id="KW-1185">Reference proteome</keyword>
<dbReference type="GO" id="GO:0032259">
    <property type="term" value="P:methylation"/>
    <property type="evidence" value="ECO:0007669"/>
    <property type="project" value="UniProtKB-KW"/>
</dbReference>
<dbReference type="RefSeq" id="WP_141842168.1">
    <property type="nucleotide sequence ID" value="NZ_VFPM01000001.1"/>
</dbReference>
<evidence type="ECO:0000313" key="3">
    <source>
        <dbReference type="Proteomes" id="UP000316747"/>
    </source>
</evidence>